<reference evidence="6" key="1">
    <citation type="submission" date="2023-07" db="EMBL/GenBank/DDBJ databases">
        <title>Sorghum-associated microbial communities from plants grown in Nebraska, USA.</title>
        <authorList>
            <person name="Schachtman D."/>
        </authorList>
    </citation>
    <scope>NUCLEOTIDE SEQUENCE</scope>
    <source>
        <strain evidence="6">DS3754</strain>
    </source>
</reference>
<dbReference type="InterPro" id="IPR036390">
    <property type="entry name" value="WH_DNA-bd_sf"/>
</dbReference>
<comment type="caution">
    <text evidence="6">The sequence shown here is derived from an EMBL/GenBank/DDBJ whole genome shotgun (WGS) entry which is preliminary data.</text>
</comment>
<name>A0AAW8CYR5_9BURK</name>
<keyword evidence="2 6" id="KW-0238">DNA-binding</keyword>
<dbReference type="SMART" id="SM00347">
    <property type="entry name" value="HTH_MARR"/>
    <property type="match status" value="1"/>
</dbReference>
<keyword evidence="3" id="KW-0804">Transcription</keyword>
<dbReference type="PRINTS" id="PR00598">
    <property type="entry name" value="HTHMARR"/>
</dbReference>
<sequence length="183" mass="21026">MQAVADTTEPSAPRALDDLLLHRLWRALRPGSKLATRIVEERHGITHREWGLIGMLAQIGEIRPSELSERMKLDRVRTSRALRGLFDKALVERRQDTDDRREVHVQLSAAGRQLYEDVFPRIADLNTGLLDGLDERHHDVLLECLRRVELRSLELNAQDAVPEKADRRAGGTRRHWPRNANLT</sequence>
<dbReference type="GO" id="GO:0003677">
    <property type="term" value="F:DNA binding"/>
    <property type="evidence" value="ECO:0007669"/>
    <property type="project" value="UniProtKB-KW"/>
</dbReference>
<feature type="domain" description="HTH marR-type" evidence="5">
    <location>
        <begin position="17"/>
        <end position="150"/>
    </location>
</feature>
<proteinExistence type="predicted"/>
<evidence type="ECO:0000313" key="7">
    <source>
        <dbReference type="Proteomes" id="UP001242045"/>
    </source>
</evidence>
<gene>
    <name evidence="6" type="ORF">J2W31_003155</name>
</gene>
<dbReference type="Proteomes" id="UP001242045">
    <property type="component" value="Unassembled WGS sequence"/>
</dbReference>
<keyword evidence="1" id="KW-0805">Transcription regulation</keyword>
<dbReference type="AlphaFoldDB" id="A0AAW8CYR5"/>
<dbReference type="PROSITE" id="PS50995">
    <property type="entry name" value="HTH_MARR_2"/>
    <property type="match status" value="1"/>
</dbReference>
<dbReference type="InterPro" id="IPR036388">
    <property type="entry name" value="WH-like_DNA-bd_sf"/>
</dbReference>
<evidence type="ECO:0000256" key="4">
    <source>
        <dbReference type="SAM" id="MobiDB-lite"/>
    </source>
</evidence>
<evidence type="ECO:0000256" key="2">
    <source>
        <dbReference type="ARBA" id="ARBA00023125"/>
    </source>
</evidence>
<dbReference type="GO" id="GO:0003700">
    <property type="term" value="F:DNA-binding transcription factor activity"/>
    <property type="evidence" value="ECO:0007669"/>
    <property type="project" value="InterPro"/>
</dbReference>
<dbReference type="EMBL" id="JAUSRD010000007">
    <property type="protein sequence ID" value="MDP9894032.1"/>
    <property type="molecule type" value="Genomic_DNA"/>
</dbReference>
<dbReference type="PANTHER" id="PTHR42756">
    <property type="entry name" value="TRANSCRIPTIONAL REGULATOR, MARR"/>
    <property type="match status" value="1"/>
</dbReference>
<dbReference type="InterPro" id="IPR000835">
    <property type="entry name" value="HTH_MarR-typ"/>
</dbReference>
<dbReference type="Pfam" id="PF01047">
    <property type="entry name" value="MarR"/>
    <property type="match status" value="1"/>
</dbReference>
<evidence type="ECO:0000259" key="5">
    <source>
        <dbReference type="PROSITE" id="PS50995"/>
    </source>
</evidence>
<accession>A0AAW8CYR5</accession>
<protein>
    <submittedName>
        <fullName evidence="6">DNA-binding MarR family transcriptional regulator</fullName>
    </submittedName>
</protein>
<dbReference type="SUPFAM" id="SSF46785">
    <property type="entry name" value="Winged helix' DNA-binding domain"/>
    <property type="match status" value="1"/>
</dbReference>
<organism evidence="6 7">
    <name type="scientific">Variovorax boronicumulans</name>
    <dbReference type="NCBI Taxonomy" id="436515"/>
    <lineage>
        <taxon>Bacteria</taxon>
        <taxon>Pseudomonadati</taxon>
        <taxon>Pseudomonadota</taxon>
        <taxon>Betaproteobacteria</taxon>
        <taxon>Burkholderiales</taxon>
        <taxon>Comamonadaceae</taxon>
        <taxon>Variovorax</taxon>
    </lineage>
</organism>
<dbReference type="Gene3D" id="1.10.10.10">
    <property type="entry name" value="Winged helix-like DNA-binding domain superfamily/Winged helix DNA-binding domain"/>
    <property type="match status" value="1"/>
</dbReference>
<dbReference type="RefSeq" id="WP_307685295.1">
    <property type="nucleotide sequence ID" value="NZ_JAUSRD010000007.1"/>
</dbReference>
<feature type="region of interest" description="Disordered" evidence="4">
    <location>
        <begin position="162"/>
        <end position="183"/>
    </location>
</feature>
<evidence type="ECO:0000256" key="3">
    <source>
        <dbReference type="ARBA" id="ARBA00023163"/>
    </source>
</evidence>
<evidence type="ECO:0000313" key="6">
    <source>
        <dbReference type="EMBL" id="MDP9894032.1"/>
    </source>
</evidence>
<evidence type="ECO:0000256" key="1">
    <source>
        <dbReference type="ARBA" id="ARBA00023015"/>
    </source>
</evidence>
<dbReference type="PANTHER" id="PTHR42756:SF1">
    <property type="entry name" value="TRANSCRIPTIONAL REPRESSOR OF EMRAB OPERON"/>
    <property type="match status" value="1"/>
</dbReference>